<dbReference type="InterPro" id="IPR000390">
    <property type="entry name" value="Small_drug/metabolite_transptr"/>
</dbReference>
<accession>A0A917BMV5</accession>
<evidence type="ECO:0000313" key="9">
    <source>
        <dbReference type="EMBL" id="GGF49947.1"/>
    </source>
</evidence>
<feature type="transmembrane region" description="Helical" evidence="8">
    <location>
        <begin position="84"/>
        <end position="102"/>
    </location>
</feature>
<dbReference type="Gene3D" id="1.10.3730.20">
    <property type="match status" value="1"/>
</dbReference>
<dbReference type="GO" id="GO:0015297">
    <property type="term" value="F:antiporter activity"/>
    <property type="evidence" value="ECO:0007669"/>
    <property type="project" value="TreeGrafter"/>
</dbReference>
<dbReference type="InterPro" id="IPR037185">
    <property type="entry name" value="EmrE-like"/>
</dbReference>
<proteinExistence type="inferred from homology"/>
<evidence type="ECO:0000313" key="10">
    <source>
        <dbReference type="Proteomes" id="UP000649179"/>
    </source>
</evidence>
<evidence type="ECO:0000256" key="1">
    <source>
        <dbReference type="ARBA" id="ARBA00004651"/>
    </source>
</evidence>
<reference evidence="9" key="2">
    <citation type="submission" date="2020-09" db="EMBL/GenBank/DDBJ databases">
        <authorList>
            <person name="Sun Q."/>
            <person name="Zhou Y."/>
        </authorList>
    </citation>
    <scope>NUCLEOTIDE SEQUENCE</scope>
    <source>
        <strain evidence="9">CGMCC 1.16067</strain>
    </source>
</reference>
<evidence type="ECO:0000256" key="8">
    <source>
        <dbReference type="SAM" id="Phobius"/>
    </source>
</evidence>
<dbReference type="GO" id="GO:0031460">
    <property type="term" value="P:glycine betaine transport"/>
    <property type="evidence" value="ECO:0007669"/>
    <property type="project" value="TreeGrafter"/>
</dbReference>
<evidence type="ECO:0000256" key="3">
    <source>
        <dbReference type="ARBA" id="ARBA00022475"/>
    </source>
</evidence>
<keyword evidence="3" id="KW-1003">Cell membrane</keyword>
<protein>
    <submittedName>
        <fullName evidence="9">Multidrug transporter</fullName>
    </submittedName>
</protein>
<name>A0A917BMV5_9ACTN</name>
<keyword evidence="6 8" id="KW-0472">Membrane</keyword>
<feature type="transmembrane region" description="Helical" evidence="8">
    <location>
        <begin position="58"/>
        <end position="78"/>
    </location>
</feature>
<dbReference type="Pfam" id="PF00893">
    <property type="entry name" value="Multi_Drug_Res"/>
    <property type="match status" value="1"/>
</dbReference>
<feature type="transmembrane region" description="Helical" evidence="8">
    <location>
        <begin position="31"/>
        <end position="51"/>
    </location>
</feature>
<dbReference type="GO" id="GO:0005886">
    <property type="term" value="C:plasma membrane"/>
    <property type="evidence" value="ECO:0007669"/>
    <property type="project" value="UniProtKB-SubCell"/>
</dbReference>
<keyword evidence="4 7" id="KW-0812">Transmembrane</keyword>
<organism evidence="9 10">
    <name type="scientific">Marmoricola endophyticus</name>
    <dbReference type="NCBI Taxonomy" id="2040280"/>
    <lineage>
        <taxon>Bacteria</taxon>
        <taxon>Bacillati</taxon>
        <taxon>Actinomycetota</taxon>
        <taxon>Actinomycetes</taxon>
        <taxon>Propionibacteriales</taxon>
        <taxon>Nocardioidaceae</taxon>
        <taxon>Marmoricola</taxon>
    </lineage>
</organism>
<evidence type="ECO:0000256" key="4">
    <source>
        <dbReference type="ARBA" id="ARBA00022692"/>
    </source>
</evidence>
<comment type="similarity">
    <text evidence="7">Belongs to the drug/metabolite transporter (DMT) superfamily. Small multidrug resistance (SMR) (TC 2.A.7.1) family.</text>
</comment>
<keyword evidence="10" id="KW-1185">Reference proteome</keyword>
<gene>
    <name evidence="9" type="ORF">GCM10011519_24940</name>
</gene>
<evidence type="ECO:0000256" key="2">
    <source>
        <dbReference type="ARBA" id="ARBA00022448"/>
    </source>
</evidence>
<evidence type="ECO:0000256" key="5">
    <source>
        <dbReference type="ARBA" id="ARBA00022989"/>
    </source>
</evidence>
<keyword evidence="2" id="KW-0813">Transport</keyword>
<evidence type="ECO:0000256" key="6">
    <source>
        <dbReference type="ARBA" id="ARBA00023136"/>
    </source>
</evidence>
<evidence type="ECO:0000256" key="7">
    <source>
        <dbReference type="RuleBase" id="RU003942"/>
    </source>
</evidence>
<dbReference type="EMBL" id="BMKQ01000001">
    <property type="protein sequence ID" value="GGF49947.1"/>
    <property type="molecule type" value="Genomic_DNA"/>
</dbReference>
<comment type="caution">
    <text evidence="9">The sequence shown here is derived from an EMBL/GenBank/DDBJ whole genome shotgun (WGS) entry which is preliminary data.</text>
</comment>
<dbReference type="PANTHER" id="PTHR30561:SF1">
    <property type="entry name" value="MULTIDRUG TRANSPORTER EMRE"/>
    <property type="match status" value="1"/>
</dbReference>
<dbReference type="GO" id="GO:0015220">
    <property type="term" value="F:choline transmembrane transporter activity"/>
    <property type="evidence" value="ECO:0007669"/>
    <property type="project" value="TreeGrafter"/>
</dbReference>
<dbReference type="InterPro" id="IPR045324">
    <property type="entry name" value="Small_multidrug_res"/>
</dbReference>
<comment type="subcellular location">
    <subcellularLocation>
        <location evidence="1 7">Cell membrane</location>
        <topology evidence="1 7">Multi-pass membrane protein</topology>
    </subcellularLocation>
</comment>
<reference evidence="9" key="1">
    <citation type="journal article" date="2014" name="Int. J. Syst. Evol. Microbiol.">
        <title>Complete genome sequence of Corynebacterium casei LMG S-19264T (=DSM 44701T), isolated from a smear-ripened cheese.</title>
        <authorList>
            <consortium name="US DOE Joint Genome Institute (JGI-PGF)"/>
            <person name="Walter F."/>
            <person name="Albersmeier A."/>
            <person name="Kalinowski J."/>
            <person name="Ruckert C."/>
        </authorList>
    </citation>
    <scope>NUCLEOTIDE SEQUENCE</scope>
    <source>
        <strain evidence="9">CGMCC 1.16067</strain>
    </source>
</reference>
<keyword evidence="5 8" id="KW-1133">Transmembrane helix</keyword>
<dbReference type="PANTHER" id="PTHR30561">
    <property type="entry name" value="SMR FAMILY PROTON-DEPENDENT DRUG EFFLUX TRANSPORTER SUGE"/>
    <property type="match status" value="1"/>
</dbReference>
<dbReference type="RefSeq" id="WP_188780064.1">
    <property type="nucleotide sequence ID" value="NZ_BMKQ01000001.1"/>
</dbReference>
<dbReference type="AlphaFoldDB" id="A0A917BMV5"/>
<dbReference type="Proteomes" id="UP000649179">
    <property type="component" value="Unassembled WGS sequence"/>
</dbReference>
<dbReference type="SUPFAM" id="SSF103481">
    <property type="entry name" value="Multidrug resistance efflux transporter EmrE"/>
    <property type="match status" value="1"/>
</dbReference>
<sequence length="104" mass="10709">MDLALLLPTVACGVLGTLALRASDGLRRGRPTLLAAVLFVGATVGLGRLTLTSPVGAVYAVWAGLAAVTLLVVDRLVFREQLRAVHVAGVLVVLAGVVVIDLQQ</sequence>
<dbReference type="GO" id="GO:0015199">
    <property type="term" value="F:amino-acid betaine transmembrane transporter activity"/>
    <property type="evidence" value="ECO:0007669"/>
    <property type="project" value="TreeGrafter"/>
</dbReference>